<protein>
    <submittedName>
        <fullName evidence="1">Uncharacterized protein</fullName>
    </submittedName>
</protein>
<accession>A0A326U7U0</accession>
<dbReference type="EMBL" id="QKUF01000034">
    <property type="protein sequence ID" value="PZW22402.1"/>
    <property type="molecule type" value="Genomic_DNA"/>
</dbReference>
<dbReference type="OrthoDB" id="147960at2"/>
<keyword evidence="2" id="KW-1185">Reference proteome</keyword>
<comment type="caution">
    <text evidence="1">The sequence shown here is derived from an EMBL/GenBank/DDBJ whole genome shotgun (WGS) entry which is preliminary data.</text>
</comment>
<dbReference type="Proteomes" id="UP000248806">
    <property type="component" value="Unassembled WGS sequence"/>
</dbReference>
<name>A0A326U7U0_THEHA</name>
<proteinExistence type="predicted"/>
<dbReference type="AlphaFoldDB" id="A0A326U7U0"/>
<organism evidence="1 2">
    <name type="scientific">Thermosporothrix hazakensis</name>
    <dbReference type="NCBI Taxonomy" id="644383"/>
    <lineage>
        <taxon>Bacteria</taxon>
        <taxon>Bacillati</taxon>
        <taxon>Chloroflexota</taxon>
        <taxon>Ktedonobacteria</taxon>
        <taxon>Ktedonobacterales</taxon>
        <taxon>Thermosporotrichaceae</taxon>
        <taxon>Thermosporothrix</taxon>
    </lineage>
</organism>
<evidence type="ECO:0000313" key="2">
    <source>
        <dbReference type="Proteomes" id="UP000248806"/>
    </source>
</evidence>
<reference evidence="1 2" key="1">
    <citation type="submission" date="2018-06" db="EMBL/GenBank/DDBJ databases">
        <title>Genomic Encyclopedia of Archaeal and Bacterial Type Strains, Phase II (KMG-II): from individual species to whole genera.</title>
        <authorList>
            <person name="Goeker M."/>
        </authorList>
    </citation>
    <scope>NUCLEOTIDE SEQUENCE [LARGE SCALE GENOMIC DNA]</scope>
    <source>
        <strain evidence="1 2">ATCC BAA-1881</strain>
    </source>
</reference>
<sequence length="325" mass="38215">MAHERRIDPRALIARLQQESQRLLQRDIIAPVIHGSRIRTRLNGLVYEFRQKSSFSGWGCFRPRNEREAELQREAQPWERGAYLELFPVLRMILLWPDIQHPSMWWAIPFNESDARQRFGMPPEPHPVLLCDPTNGADRFERVLVRVDGRTLWYEGPDLLADPIQAEWLRDASSQQDEVKNFLPGLAQSQRLALLFWQIHRLEVNERQEREQFELRLHQQLRHLPASQRLARLQQERHRSTLEGQLQHALAKANATLHSYSEIPGGQLVVEWSERDNHYRYRSVVNRRLEVISSGICLSGRDRDFDLTSLVNVVSTSPDWAQYED</sequence>
<dbReference type="RefSeq" id="WP_111325782.1">
    <property type="nucleotide sequence ID" value="NZ_BIFX01000001.1"/>
</dbReference>
<evidence type="ECO:0000313" key="1">
    <source>
        <dbReference type="EMBL" id="PZW22402.1"/>
    </source>
</evidence>
<gene>
    <name evidence="1" type="ORF">EI42_05535</name>
</gene>